<gene>
    <name evidence="1" type="ORF">GMARGA_LOCUS24546</name>
</gene>
<protein>
    <submittedName>
        <fullName evidence="1">24155_t:CDS:1</fullName>
    </submittedName>
</protein>
<keyword evidence="2" id="KW-1185">Reference proteome</keyword>
<sequence>NNINDRLVKEVASEDYRDVNEEKDSEKDVDSCVNYGLVEDIEFEEDVDSCVNESQEDESDNEKYKDFAFLLSSHFKLLDLIEQIREEYALKGQELEEEVKLVDRLMRSLDLEDMERDQYILGNSNESEKKEWGEYLQNKEGKLIWGQFDEIEDRLLERIVTNTWEKLLESPINLFLYLNPI</sequence>
<dbReference type="EMBL" id="CAJVQB010025995">
    <property type="protein sequence ID" value="CAG8807669.1"/>
    <property type="molecule type" value="Genomic_DNA"/>
</dbReference>
<proteinExistence type="predicted"/>
<accession>A0ABN7VZF2</accession>
<comment type="caution">
    <text evidence="1">The sequence shown here is derived from an EMBL/GenBank/DDBJ whole genome shotgun (WGS) entry which is preliminary data.</text>
</comment>
<organism evidence="1 2">
    <name type="scientific">Gigaspora margarita</name>
    <dbReference type="NCBI Taxonomy" id="4874"/>
    <lineage>
        <taxon>Eukaryota</taxon>
        <taxon>Fungi</taxon>
        <taxon>Fungi incertae sedis</taxon>
        <taxon>Mucoromycota</taxon>
        <taxon>Glomeromycotina</taxon>
        <taxon>Glomeromycetes</taxon>
        <taxon>Diversisporales</taxon>
        <taxon>Gigasporaceae</taxon>
        <taxon>Gigaspora</taxon>
    </lineage>
</organism>
<evidence type="ECO:0000313" key="1">
    <source>
        <dbReference type="EMBL" id="CAG8807669.1"/>
    </source>
</evidence>
<reference evidence="1 2" key="1">
    <citation type="submission" date="2021-06" db="EMBL/GenBank/DDBJ databases">
        <authorList>
            <person name="Kallberg Y."/>
            <person name="Tangrot J."/>
            <person name="Rosling A."/>
        </authorList>
    </citation>
    <scope>NUCLEOTIDE SEQUENCE [LARGE SCALE GENOMIC DNA]</scope>
    <source>
        <strain evidence="1 2">120-4 pot B 10/14</strain>
    </source>
</reference>
<name>A0ABN7VZF2_GIGMA</name>
<dbReference type="Proteomes" id="UP000789901">
    <property type="component" value="Unassembled WGS sequence"/>
</dbReference>
<evidence type="ECO:0000313" key="2">
    <source>
        <dbReference type="Proteomes" id="UP000789901"/>
    </source>
</evidence>
<feature type="non-terminal residue" evidence="1">
    <location>
        <position position="1"/>
    </location>
</feature>